<reference evidence="2 4" key="1">
    <citation type="submission" date="2019-07" db="EMBL/GenBank/DDBJ databases">
        <title>Genomes of sea-ice associated Colwellia species.</title>
        <authorList>
            <person name="Bowman J.P."/>
        </authorList>
    </citation>
    <scope>NUCLEOTIDE SEQUENCE [LARGE SCALE GENOMIC DNA]</scope>
    <source>
        <strain evidence="1 3">ACAM 607</strain>
        <strain evidence="2 4">IC036</strain>
    </source>
</reference>
<gene>
    <name evidence="1" type="ORF">ESZ26_16810</name>
    <name evidence="2" type="ORF">ESZ27_15425</name>
</gene>
<comment type="caution">
    <text evidence="2">The sequence shown here is derived from an EMBL/GenBank/DDBJ whole genome shotgun (WGS) entry which is preliminary data.</text>
</comment>
<evidence type="ECO:0000313" key="4">
    <source>
        <dbReference type="Proteomes" id="UP000321917"/>
    </source>
</evidence>
<dbReference type="EMBL" id="VOLR01000030">
    <property type="protein sequence ID" value="TWX55134.1"/>
    <property type="molecule type" value="Genomic_DNA"/>
</dbReference>
<sequence>MPTIIGVAESTHYLVGSVDSLNNFIGLNQSRDVAVMGSLVEAKNYLRDNNIFNAALEYQTAYDEMCGTSSTSGRCSQMIKF</sequence>
<keyword evidence="3" id="KW-1185">Reference proteome</keyword>
<organism evidence="2 4">
    <name type="scientific">Colwellia hornerae</name>
    <dbReference type="NCBI Taxonomy" id="89402"/>
    <lineage>
        <taxon>Bacteria</taxon>
        <taxon>Pseudomonadati</taxon>
        <taxon>Pseudomonadota</taxon>
        <taxon>Gammaproteobacteria</taxon>
        <taxon>Alteromonadales</taxon>
        <taxon>Colwelliaceae</taxon>
        <taxon>Colwellia</taxon>
    </lineage>
</organism>
<dbReference type="Proteomes" id="UP000321525">
    <property type="component" value="Unassembled WGS sequence"/>
</dbReference>
<proteinExistence type="predicted"/>
<evidence type="ECO:0000313" key="2">
    <source>
        <dbReference type="EMBL" id="TWX64030.1"/>
    </source>
</evidence>
<dbReference type="AlphaFoldDB" id="A0A5C6Q5I8"/>
<dbReference type="OrthoDB" id="6266681at2"/>
<name>A0A5C6Q5I8_9GAMM</name>
<protein>
    <submittedName>
        <fullName evidence="2">Uncharacterized protein</fullName>
    </submittedName>
</protein>
<evidence type="ECO:0000313" key="1">
    <source>
        <dbReference type="EMBL" id="TWX55134.1"/>
    </source>
</evidence>
<dbReference type="InterPro" id="IPR045508">
    <property type="entry name" value="DUF6482"/>
</dbReference>
<dbReference type="EMBL" id="VOLQ01000036">
    <property type="protein sequence ID" value="TWX64030.1"/>
    <property type="molecule type" value="Genomic_DNA"/>
</dbReference>
<dbReference type="Pfam" id="PF20090">
    <property type="entry name" value="DUF6482"/>
    <property type="match status" value="1"/>
</dbReference>
<evidence type="ECO:0000313" key="3">
    <source>
        <dbReference type="Proteomes" id="UP000321525"/>
    </source>
</evidence>
<accession>A0A5C6Q5I8</accession>
<dbReference type="Proteomes" id="UP000321917">
    <property type="component" value="Unassembled WGS sequence"/>
</dbReference>